<feature type="signal peptide" evidence="1">
    <location>
        <begin position="1"/>
        <end position="22"/>
    </location>
</feature>
<dbReference type="EMBL" id="CP005996">
    <property type="protein sequence ID" value="AGS39652.1"/>
    <property type="molecule type" value="Genomic_DNA"/>
</dbReference>
<organism evidence="2 3">
    <name type="scientific">Cycloclasticus zancles 78-ME</name>
    <dbReference type="NCBI Taxonomy" id="1198232"/>
    <lineage>
        <taxon>Bacteria</taxon>
        <taxon>Pseudomonadati</taxon>
        <taxon>Pseudomonadota</taxon>
        <taxon>Gammaproteobacteria</taxon>
        <taxon>Thiotrichales</taxon>
        <taxon>Piscirickettsiaceae</taxon>
        <taxon>Cycloclasticus</taxon>
    </lineage>
</organism>
<dbReference type="KEGG" id="cza:CYCME_1323"/>
<dbReference type="HOGENOM" id="CLU_2823946_0_0_6"/>
<name>S5TFM9_9GAMM</name>
<keyword evidence="1" id="KW-0732">Signal</keyword>
<dbReference type="PATRIC" id="fig|1198232.3.peg.1320"/>
<gene>
    <name evidence="2" type="ORF">CYCME_1323</name>
</gene>
<reference evidence="2 3" key="1">
    <citation type="submission" date="2013-05" db="EMBL/GenBank/DDBJ databases">
        <title>Between feast and famine: a lifestyle of most important marine PAH-degrading bacterium Cycloclasticus sp. 7ME.</title>
        <authorList>
            <person name="Yakimov M.M."/>
            <person name="Messina E."/>
            <person name="Genovese M."/>
            <person name="Denaro R."/>
            <person name="Crisafi F."/>
            <person name="Russo D."/>
            <person name="Cappello S."/>
            <person name="Santisi S."/>
            <person name="Smedile F."/>
            <person name="Golyshina O.V."/>
            <person name="Tran H."/>
            <person name="Pieper D.H."/>
            <person name="Golyshin P.N."/>
            <person name="Giuliano L."/>
        </authorList>
    </citation>
    <scope>NUCLEOTIDE SEQUENCE [LARGE SCALE GENOMIC DNA]</scope>
    <source>
        <strain evidence="2 3">78-ME</strain>
    </source>
</reference>
<sequence length="66" mass="6873">MAIKFIFILVLLSGAISVTAFAGGGSPYDHGENHRHDSEGSAVGKPAACNVPGHFEAGMFQTVDIK</sequence>
<reference evidence="3" key="2">
    <citation type="journal article" date="2016" name="Environ. Microbiol. Rep.">
        <title>Analysis of defence systems and a conjugative IncP-1 plasmid in the marine polyaromatic hydrocarbons-degrading bacterium Cycloclasticus sp. 78-ME.</title>
        <authorList>
            <person name="Yakimov M.M."/>
            <person name="Crisafi F."/>
            <person name="Messina E."/>
            <person name="Smedile F."/>
            <person name="Lopatina A."/>
            <person name="Denaro R."/>
            <person name="Pieper D.H."/>
            <person name="Golyshin P.N."/>
            <person name="Giuliano L."/>
        </authorList>
    </citation>
    <scope>NUCLEOTIDE SEQUENCE [LARGE SCALE GENOMIC DNA]</scope>
    <source>
        <strain evidence="3">78-ME</strain>
    </source>
</reference>
<keyword evidence="3" id="KW-1185">Reference proteome</keyword>
<accession>S5TFM9</accession>
<evidence type="ECO:0000313" key="3">
    <source>
        <dbReference type="Proteomes" id="UP000015380"/>
    </source>
</evidence>
<protein>
    <submittedName>
        <fullName evidence="2">Uncharacterized protein</fullName>
    </submittedName>
</protein>
<dbReference type="RefSeq" id="WP_020932500.1">
    <property type="nucleotide sequence ID" value="NC_021917.1"/>
</dbReference>
<feature type="chain" id="PRO_5004532717" evidence="1">
    <location>
        <begin position="23"/>
        <end position="66"/>
    </location>
</feature>
<evidence type="ECO:0000313" key="2">
    <source>
        <dbReference type="EMBL" id="AGS39652.1"/>
    </source>
</evidence>
<dbReference type="Proteomes" id="UP000015380">
    <property type="component" value="Chromosome"/>
</dbReference>
<evidence type="ECO:0000256" key="1">
    <source>
        <dbReference type="SAM" id="SignalP"/>
    </source>
</evidence>
<dbReference type="AlphaFoldDB" id="S5TFM9"/>
<proteinExistence type="predicted"/>